<protein>
    <submittedName>
        <fullName evidence="1">Uncharacterized protein</fullName>
    </submittedName>
</protein>
<sequence length="42" mass="5128">LKNIFILHYIALIRGQDERQNREYRKTEKGIPDLFIIEKKNL</sequence>
<name>X1V6D4_9ZZZZ</name>
<evidence type="ECO:0000313" key="1">
    <source>
        <dbReference type="EMBL" id="GAJ07826.1"/>
    </source>
</evidence>
<gene>
    <name evidence="1" type="ORF">S12H4_54147</name>
</gene>
<organism evidence="1">
    <name type="scientific">marine sediment metagenome</name>
    <dbReference type="NCBI Taxonomy" id="412755"/>
    <lineage>
        <taxon>unclassified sequences</taxon>
        <taxon>metagenomes</taxon>
        <taxon>ecological metagenomes</taxon>
    </lineage>
</organism>
<comment type="caution">
    <text evidence="1">The sequence shown here is derived from an EMBL/GenBank/DDBJ whole genome shotgun (WGS) entry which is preliminary data.</text>
</comment>
<feature type="non-terminal residue" evidence="1">
    <location>
        <position position="1"/>
    </location>
</feature>
<reference evidence="1" key="1">
    <citation type="journal article" date="2014" name="Front. Microbiol.">
        <title>High frequency of phylogenetically diverse reductive dehalogenase-homologous genes in deep subseafloor sedimentary metagenomes.</title>
        <authorList>
            <person name="Kawai M."/>
            <person name="Futagami T."/>
            <person name="Toyoda A."/>
            <person name="Takaki Y."/>
            <person name="Nishi S."/>
            <person name="Hori S."/>
            <person name="Arai W."/>
            <person name="Tsubouchi T."/>
            <person name="Morono Y."/>
            <person name="Uchiyama I."/>
            <person name="Ito T."/>
            <person name="Fujiyama A."/>
            <person name="Inagaki F."/>
            <person name="Takami H."/>
        </authorList>
    </citation>
    <scope>NUCLEOTIDE SEQUENCE</scope>
    <source>
        <strain evidence="1">Expedition CK06-06</strain>
    </source>
</reference>
<dbReference type="AlphaFoldDB" id="X1V6D4"/>
<accession>X1V6D4</accession>
<proteinExistence type="predicted"/>
<dbReference type="EMBL" id="BARW01034569">
    <property type="protein sequence ID" value="GAJ07826.1"/>
    <property type="molecule type" value="Genomic_DNA"/>
</dbReference>